<dbReference type="GO" id="GO:0008076">
    <property type="term" value="C:voltage-gated potassium channel complex"/>
    <property type="evidence" value="ECO:0007669"/>
    <property type="project" value="TreeGrafter"/>
</dbReference>
<name>A0A183H833_9BILA</name>
<feature type="domain" description="Potassium channel voltage dependent KCNQ C-terminal" evidence="9">
    <location>
        <begin position="63"/>
        <end position="151"/>
    </location>
</feature>
<comment type="subcellular location">
    <subcellularLocation>
        <location evidence="1">Cell membrane</location>
        <topology evidence="1">Multi-pass membrane protein</topology>
    </subcellularLocation>
</comment>
<keyword evidence="5" id="KW-0406">Ion transport</keyword>
<keyword evidence="3" id="KW-1003">Cell membrane</keyword>
<dbReference type="EMBL" id="UZAJ01002513">
    <property type="protein sequence ID" value="VDO37279.1"/>
    <property type="molecule type" value="Genomic_DNA"/>
</dbReference>
<reference evidence="12" key="1">
    <citation type="submission" date="2016-06" db="UniProtKB">
        <authorList>
            <consortium name="WormBaseParasite"/>
        </authorList>
    </citation>
    <scope>IDENTIFICATION</scope>
</reference>
<gene>
    <name evidence="10" type="ORF">OFLC_LOCUS3644</name>
</gene>
<dbReference type="InterPro" id="IPR013821">
    <property type="entry name" value="K_chnl_volt-dep_KCNQ_C"/>
</dbReference>
<evidence type="ECO:0000256" key="2">
    <source>
        <dbReference type="ARBA" id="ARBA00022448"/>
    </source>
</evidence>
<evidence type="ECO:0000313" key="11">
    <source>
        <dbReference type="Proteomes" id="UP000267606"/>
    </source>
</evidence>
<evidence type="ECO:0000259" key="9">
    <source>
        <dbReference type="Pfam" id="PF03520"/>
    </source>
</evidence>
<dbReference type="PANTHER" id="PTHR47735">
    <property type="entry name" value="POTASSIUM VOLTAGE-GATED CHANNEL SUBFAMILY KQT MEMBER 4"/>
    <property type="match status" value="1"/>
</dbReference>
<organism evidence="12">
    <name type="scientific">Onchocerca flexuosa</name>
    <dbReference type="NCBI Taxonomy" id="387005"/>
    <lineage>
        <taxon>Eukaryota</taxon>
        <taxon>Metazoa</taxon>
        <taxon>Ecdysozoa</taxon>
        <taxon>Nematoda</taxon>
        <taxon>Chromadorea</taxon>
        <taxon>Rhabditida</taxon>
        <taxon>Spirurina</taxon>
        <taxon>Spiruromorpha</taxon>
        <taxon>Filarioidea</taxon>
        <taxon>Onchocercidae</taxon>
        <taxon>Onchocerca</taxon>
    </lineage>
</organism>
<feature type="compositionally biased region" description="Polar residues" evidence="8">
    <location>
        <begin position="205"/>
        <end position="222"/>
    </location>
</feature>
<dbReference type="Proteomes" id="UP000267606">
    <property type="component" value="Unassembled WGS sequence"/>
</dbReference>
<dbReference type="STRING" id="387005.A0A183H833"/>
<dbReference type="Pfam" id="PF03520">
    <property type="entry name" value="KCNQ_channel"/>
    <property type="match status" value="1"/>
</dbReference>
<evidence type="ECO:0000256" key="4">
    <source>
        <dbReference type="ARBA" id="ARBA00022958"/>
    </source>
</evidence>
<comment type="catalytic activity">
    <reaction evidence="7">
        <text>K(+)(in) = K(+)(out)</text>
        <dbReference type="Rhea" id="RHEA:29463"/>
        <dbReference type="ChEBI" id="CHEBI:29103"/>
    </reaction>
</comment>
<dbReference type="AlphaFoldDB" id="A0A183H833"/>
<dbReference type="PANTHER" id="PTHR47735:SF9">
    <property type="entry name" value="POTASSIUM VOLTAGE-GATED CHANNEL SUBFAMILY KQT MEMBER 4-LIKE ISOFORM X1"/>
    <property type="match status" value="1"/>
</dbReference>
<dbReference type="GO" id="GO:0005249">
    <property type="term" value="F:voltage-gated potassium channel activity"/>
    <property type="evidence" value="ECO:0007669"/>
    <property type="project" value="InterPro"/>
</dbReference>
<sequence>MMGDYNLVMAPLYHWWERMQQKYRESDDHEAAEQTMWDHLGSCASLTKSRRLRREPHVDIYNIDFTSHVVSDDDSPSLQPKSMEEFTPSLKNVIRAIRRIQLLVARRKFKEALKPYDVKDVIEQYSAGHVDLQARVKHVQQRLDQIVGKPKDEVKVSLTHRVIVMEMQMQKIDKKLDLLLEMFLDNKNQKKQLADFSFSFRQPNSAPQRILSNDEPSTSSTAKLDDSFPQRITAFSNDAGRLATSDKSDKDDAQFQSNCSPYLQTDLPSGFSENSLNTASARTQFWTPLETPNNINEMSNIVTHQTENNELDPLLDNQKDEKSAETHIDFF</sequence>
<keyword evidence="2" id="KW-0813">Transport</keyword>
<evidence type="ECO:0000256" key="6">
    <source>
        <dbReference type="ARBA" id="ARBA00023303"/>
    </source>
</evidence>
<evidence type="ECO:0000256" key="3">
    <source>
        <dbReference type="ARBA" id="ARBA00022475"/>
    </source>
</evidence>
<reference evidence="10 11" key="2">
    <citation type="submission" date="2018-11" db="EMBL/GenBank/DDBJ databases">
        <authorList>
            <consortium name="Pathogen Informatics"/>
        </authorList>
    </citation>
    <scope>NUCLEOTIDE SEQUENCE [LARGE SCALE GENOMIC DNA]</scope>
</reference>
<keyword evidence="6" id="KW-0407">Ion channel</keyword>
<proteinExistence type="predicted"/>
<evidence type="ECO:0000313" key="10">
    <source>
        <dbReference type="EMBL" id="VDO37279.1"/>
    </source>
</evidence>
<evidence type="ECO:0000256" key="5">
    <source>
        <dbReference type="ARBA" id="ARBA00023065"/>
    </source>
</evidence>
<dbReference type="WBParaSite" id="OFLC_0000364401-mRNA-1">
    <property type="protein sequence ID" value="OFLC_0000364401-mRNA-1"/>
    <property type="gene ID" value="OFLC_0000364401"/>
</dbReference>
<keyword evidence="11" id="KW-1185">Reference proteome</keyword>
<dbReference type="Gene3D" id="6.10.140.1910">
    <property type="match status" value="1"/>
</dbReference>
<keyword evidence="4" id="KW-0630">Potassium</keyword>
<dbReference type="InterPro" id="IPR003937">
    <property type="entry name" value="K_chnl_volt-dep_KCNQ"/>
</dbReference>
<protein>
    <submittedName>
        <fullName evidence="12">KCNQ_channel domain-containing protein</fullName>
    </submittedName>
</protein>
<evidence type="ECO:0000256" key="7">
    <source>
        <dbReference type="ARBA" id="ARBA00034430"/>
    </source>
</evidence>
<feature type="region of interest" description="Disordered" evidence="8">
    <location>
        <begin position="205"/>
        <end position="228"/>
    </location>
</feature>
<accession>A0A183H833</accession>
<evidence type="ECO:0000313" key="12">
    <source>
        <dbReference type="WBParaSite" id="OFLC_0000364401-mRNA-1"/>
    </source>
</evidence>
<evidence type="ECO:0000256" key="8">
    <source>
        <dbReference type="SAM" id="MobiDB-lite"/>
    </source>
</evidence>
<evidence type="ECO:0000256" key="1">
    <source>
        <dbReference type="ARBA" id="ARBA00004651"/>
    </source>
</evidence>
<keyword evidence="3" id="KW-0472">Membrane</keyword>